<dbReference type="Proteomes" id="UP001597048">
    <property type="component" value="Unassembled WGS sequence"/>
</dbReference>
<evidence type="ECO:0000259" key="1">
    <source>
        <dbReference type="SMART" id="SM00954"/>
    </source>
</evidence>
<dbReference type="CDD" id="cd05399">
    <property type="entry name" value="NT_Rel-Spo_like"/>
    <property type="match status" value="1"/>
</dbReference>
<dbReference type="Gene3D" id="1.10.287.860">
    <property type="entry name" value="Nucleotidyltransferase"/>
    <property type="match status" value="1"/>
</dbReference>
<proteinExistence type="predicted"/>
<dbReference type="PANTHER" id="PTHR41773:SF1">
    <property type="entry name" value="RELA_SPOT DOMAIN-CONTAINING PROTEIN"/>
    <property type="match status" value="1"/>
</dbReference>
<dbReference type="InterPro" id="IPR043519">
    <property type="entry name" value="NT_sf"/>
</dbReference>
<dbReference type="SMART" id="SM00954">
    <property type="entry name" value="RelA_SpoT"/>
    <property type="match status" value="1"/>
</dbReference>
<gene>
    <name evidence="2" type="ORF">ACFQ1C_03635</name>
</gene>
<protein>
    <submittedName>
        <fullName evidence="2">GTP pyrophosphokinase family protein</fullName>
    </submittedName>
</protein>
<keyword evidence="3" id="KW-1185">Reference proteome</keyword>
<reference evidence="3" key="1">
    <citation type="journal article" date="2019" name="Int. J. Syst. Evol. Microbiol.">
        <title>The Global Catalogue of Microorganisms (GCM) 10K type strain sequencing project: providing services to taxonomists for standard genome sequencing and annotation.</title>
        <authorList>
            <consortium name="The Broad Institute Genomics Platform"/>
            <consortium name="The Broad Institute Genome Sequencing Center for Infectious Disease"/>
            <person name="Wu L."/>
            <person name="Ma J."/>
        </authorList>
    </citation>
    <scope>NUCLEOTIDE SEQUENCE [LARGE SCALE GENOMIC DNA]</scope>
    <source>
        <strain evidence="3">CCUG 60525</strain>
    </source>
</reference>
<dbReference type="InterPro" id="IPR007685">
    <property type="entry name" value="RelA_SpoT"/>
</dbReference>
<sequence>MIEKSAVRSYRLIRPDYVNLTDKVKVLLSELLRINGIKFHLIDGRTKTIESFQEKIRKPNKFYENPLKQLTDLSGVRVIVYYHDDVEKVANVLVKEFQVVEKEVSHQASEYNPEQFGYISLHYIVKIGLDRAELSEWKMYESLLVEVQIRTVLQHSWTSISHALQYKNEVDVPKSLRRKLNRLAGLFELADEQFIDIRHESEDARQEASAQILAGNNHIPIDPISLREFINSWGALEGIVDFMLSVEFSFEDPPHAPHRDEHYEEQDYLGFISEHCHRVGLLTIEDLEKALSFNPKNYLKNLFENNNSDWYVSEGFVLYLIIIRAKITDFCVDDLLSSGWGGSTAKKVIEIAKSDAKIS</sequence>
<accession>A0ABW3KDS6</accession>
<dbReference type="RefSeq" id="WP_379557172.1">
    <property type="nucleotide sequence ID" value="NZ_JBHTJS010000008.1"/>
</dbReference>
<dbReference type="EMBL" id="JBHTJS010000008">
    <property type="protein sequence ID" value="MFD1007248.1"/>
    <property type="molecule type" value="Genomic_DNA"/>
</dbReference>
<feature type="domain" description="RelA/SpoT" evidence="1">
    <location>
        <begin position="44"/>
        <end position="172"/>
    </location>
</feature>
<dbReference type="PANTHER" id="PTHR41773">
    <property type="entry name" value="GTP PYROPHOSPHATASE-RELATED"/>
    <property type="match status" value="1"/>
</dbReference>
<evidence type="ECO:0000313" key="2">
    <source>
        <dbReference type="EMBL" id="MFD1007248.1"/>
    </source>
</evidence>
<dbReference type="Gene3D" id="3.30.460.10">
    <property type="entry name" value="Beta Polymerase, domain 2"/>
    <property type="match status" value="1"/>
</dbReference>
<evidence type="ECO:0000313" key="3">
    <source>
        <dbReference type="Proteomes" id="UP001597048"/>
    </source>
</evidence>
<name>A0ABW3KDS6_9GAMM</name>
<organism evidence="2 3">
    <name type="scientific">Oceanisphaera ostreae</name>
    <dbReference type="NCBI Taxonomy" id="914151"/>
    <lineage>
        <taxon>Bacteria</taxon>
        <taxon>Pseudomonadati</taxon>
        <taxon>Pseudomonadota</taxon>
        <taxon>Gammaproteobacteria</taxon>
        <taxon>Aeromonadales</taxon>
        <taxon>Aeromonadaceae</taxon>
        <taxon>Oceanisphaera</taxon>
    </lineage>
</organism>
<dbReference type="SUPFAM" id="SSF81301">
    <property type="entry name" value="Nucleotidyltransferase"/>
    <property type="match status" value="1"/>
</dbReference>
<dbReference type="Pfam" id="PF04607">
    <property type="entry name" value="RelA_SpoT"/>
    <property type="match status" value="1"/>
</dbReference>
<comment type="caution">
    <text evidence="2">The sequence shown here is derived from an EMBL/GenBank/DDBJ whole genome shotgun (WGS) entry which is preliminary data.</text>
</comment>